<proteinExistence type="inferred from homology"/>
<keyword evidence="14" id="KW-1185">Reference proteome</keyword>
<dbReference type="SUPFAM" id="SSF53901">
    <property type="entry name" value="Thiolase-like"/>
    <property type="match status" value="2"/>
</dbReference>
<evidence type="ECO:0000256" key="1">
    <source>
        <dbReference type="ARBA" id="ARBA00005218"/>
    </source>
</evidence>
<dbReference type="FunFam" id="3.40.47.10:FF:000008">
    <property type="entry name" value="3-hydroxy-3-methylglutaryl coenzyme A synthase"/>
    <property type="match status" value="1"/>
</dbReference>
<evidence type="ECO:0000259" key="12">
    <source>
        <dbReference type="Pfam" id="PF01154"/>
    </source>
</evidence>
<dbReference type="PANTHER" id="PTHR43323:SF2">
    <property type="entry name" value="HYDROXYMETHYLGLUTARYL-COA SYNTHASE"/>
    <property type="match status" value="1"/>
</dbReference>
<dbReference type="FunCoup" id="A0A6J2XA68">
    <property type="interactions" value="965"/>
</dbReference>
<dbReference type="GO" id="GO:0010142">
    <property type="term" value="P:farnesyl diphosphate biosynthetic process, mevalonate pathway"/>
    <property type="evidence" value="ECO:0007669"/>
    <property type="project" value="InterPro"/>
</dbReference>
<evidence type="ECO:0000256" key="4">
    <source>
        <dbReference type="ARBA" id="ARBA00022679"/>
    </source>
</evidence>
<dbReference type="Pfam" id="PF08540">
    <property type="entry name" value="HMG_CoA_synt_C"/>
    <property type="match status" value="1"/>
</dbReference>
<dbReference type="Pfam" id="PF01154">
    <property type="entry name" value="HMG_CoA_synt_N"/>
    <property type="match status" value="1"/>
</dbReference>
<comment type="catalytic activity">
    <reaction evidence="7">
        <text>acetoacetyl-CoA + acetyl-CoA + H2O = (3S)-3-hydroxy-3-methylglutaryl-CoA + CoA + H(+)</text>
        <dbReference type="Rhea" id="RHEA:10188"/>
        <dbReference type="ChEBI" id="CHEBI:15377"/>
        <dbReference type="ChEBI" id="CHEBI:15378"/>
        <dbReference type="ChEBI" id="CHEBI:43074"/>
        <dbReference type="ChEBI" id="CHEBI:57286"/>
        <dbReference type="ChEBI" id="CHEBI:57287"/>
        <dbReference type="ChEBI" id="CHEBI:57288"/>
        <dbReference type="EC" id="2.3.3.10"/>
    </reaction>
    <physiologicalReaction direction="left-to-right" evidence="7">
        <dbReference type="Rhea" id="RHEA:10189"/>
    </physiologicalReaction>
</comment>
<evidence type="ECO:0000259" key="13">
    <source>
        <dbReference type="Pfam" id="PF08540"/>
    </source>
</evidence>
<accession>A0A6J2XA68</accession>
<dbReference type="InterPro" id="IPR016039">
    <property type="entry name" value="Thiolase-like"/>
</dbReference>
<dbReference type="GO" id="GO:0016126">
    <property type="term" value="P:sterol biosynthetic process"/>
    <property type="evidence" value="ECO:0007669"/>
    <property type="project" value="UniProtKB-KW"/>
</dbReference>
<evidence type="ECO:0000256" key="10">
    <source>
        <dbReference type="PIRSR" id="PIRSR610122-2"/>
    </source>
</evidence>
<gene>
    <name evidence="15" type="primary">LOC115876494</name>
</gene>
<evidence type="ECO:0000256" key="9">
    <source>
        <dbReference type="PIRSR" id="PIRSR610122-1"/>
    </source>
</evidence>
<dbReference type="Proteomes" id="UP000504635">
    <property type="component" value="Unplaced"/>
</dbReference>
<feature type="active site" description="Proton donor/acceptor" evidence="9">
    <location>
        <position position="86"/>
    </location>
</feature>
<feature type="active site" description="Acyl-thioester intermediate" evidence="9">
    <location>
        <position position="120"/>
    </location>
</feature>
<keyword evidence="6 11" id="KW-0756">Sterol biosynthesis</keyword>
<keyword evidence="11" id="KW-0443">Lipid metabolism</keyword>
<reference evidence="15" key="1">
    <citation type="submission" date="2025-08" db="UniProtKB">
        <authorList>
            <consortium name="RefSeq"/>
        </authorList>
    </citation>
    <scope>IDENTIFICATION</scope>
    <source>
        <tissue evidence="15">Gonads</tissue>
    </source>
</reference>
<feature type="binding site" evidence="10">
    <location>
        <position position="259"/>
    </location>
    <ligand>
        <name>CoA</name>
        <dbReference type="ChEBI" id="CHEBI:57287"/>
    </ligand>
</feature>
<comment type="pathway">
    <text evidence="1 11">Metabolic intermediate biosynthesis; (R)-mevalonate biosynthesis; (R)-mevalonate from acetyl-CoA: step 2/3.</text>
</comment>
<dbReference type="KEGG" id="soy:115876494"/>
<feature type="active site" description="Proton donor/acceptor" evidence="9">
    <location>
        <position position="250"/>
    </location>
</feature>
<feature type="domain" description="Hydroxymethylglutaryl-coenzyme A synthase N-terminal" evidence="12">
    <location>
        <begin position="4"/>
        <end position="177"/>
    </location>
</feature>
<dbReference type="PANTHER" id="PTHR43323">
    <property type="entry name" value="3-HYDROXY-3-METHYLGLUTARYL COENZYME A SYNTHASE"/>
    <property type="match status" value="1"/>
</dbReference>
<dbReference type="InterPro" id="IPR013528">
    <property type="entry name" value="HMG_CoA_synth_N"/>
</dbReference>
<evidence type="ECO:0000256" key="5">
    <source>
        <dbReference type="ARBA" id="ARBA00022955"/>
    </source>
</evidence>
<comment type="function">
    <text evidence="8">This enzyme condenses acetyl-CoA with acetoacetyl-CoA to form HMG-CoA, which is the substrate for HMG-CoA reductase.</text>
</comment>
<dbReference type="GO" id="GO:0006084">
    <property type="term" value="P:acetyl-CoA metabolic process"/>
    <property type="evidence" value="ECO:0007669"/>
    <property type="project" value="InterPro"/>
</dbReference>
<keyword evidence="4 11" id="KW-0808">Transferase</keyword>
<comment type="function">
    <text evidence="11">Catalyzes the condensation of acetyl-CoA with acetoacetyl-CoA to form HMG-CoA.</text>
</comment>
<dbReference type="NCBIfam" id="TIGR01833">
    <property type="entry name" value="HMG-CoA-S_euk"/>
    <property type="match status" value="1"/>
</dbReference>
<dbReference type="GeneID" id="115876494"/>
<evidence type="ECO:0000256" key="6">
    <source>
        <dbReference type="ARBA" id="ARBA00023011"/>
    </source>
</evidence>
<sequence length="463" mass="51563">MGSWPENVGILALEIYFPSQYVDQTELEQYDGVSAGKYTIGLGQQRMGFCSDREDINSLCLTVVKNLLDRYDIKPQEIGRLEVGTETIIDKSKSVKSVLMQLFTPHGVTDIEGIDTTNACFGGTAALFNALSWLESSAWNGRYALVVAADIAVYAKGAARPTGGAGAVAMLLGPNAPLVFDRGVRGFFCKHAYDFYKPDLTSEYPVVDGKLSVQCYLEALDQCYQSYCKSVEKRLQTPININSFDGILFHTPYCKLVQKSVGRLALNDFYRVSNDKKEQLYPNSERFVNVKLEESYFDRDIEKAFLAYSNEAFAQKTKPSLLIASQVGNMYTSSLYGGLISYLVSKDLPELIGNKVALFSYGSGLASSFFSLTIRNSNDSSLEKIKTSLSYVKPLLEKRTKVAPKDFESTLELRQHSAHKAPYEPIGDISYFTPGTYYLARIDQLHRRTYDTVGKKVLTNGHS</sequence>
<feature type="binding site" evidence="10">
    <location>
        <position position="255"/>
    </location>
    <ligand>
        <name>CoA</name>
        <dbReference type="ChEBI" id="CHEBI:57287"/>
    </ligand>
</feature>
<dbReference type="GO" id="GO:0004421">
    <property type="term" value="F:hydroxymethylglutaryl-CoA synthase activity"/>
    <property type="evidence" value="ECO:0007669"/>
    <property type="project" value="UniProtKB-EC"/>
</dbReference>
<organism evidence="14 15">
    <name type="scientific">Sitophilus oryzae</name>
    <name type="common">Rice weevil</name>
    <name type="synonym">Curculio oryzae</name>
    <dbReference type="NCBI Taxonomy" id="7048"/>
    <lineage>
        <taxon>Eukaryota</taxon>
        <taxon>Metazoa</taxon>
        <taxon>Ecdysozoa</taxon>
        <taxon>Arthropoda</taxon>
        <taxon>Hexapoda</taxon>
        <taxon>Insecta</taxon>
        <taxon>Pterygota</taxon>
        <taxon>Neoptera</taxon>
        <taxon>Endopterygota</taxon>
        <taxon>Coleoptera</taxon>
        <taxon>Polyphaga</taxon>
        <taxon>Cucujiformia</taxon>
        <taxon>Curculionidae</taxon>
        <taxon>Dryophthorinae</taxon>
        <taxon>Sitophilus</taxon>
    </lineage>
</organism>
<evidence type="ECO:0000256" key="8">
    <source>
        <dbReference type="ARBA" id="ARBA00056639"/>
    </source>
</evidence>
<keyword evidence="5 11" id="KW-0752">Steroid biosynthesis</keyword>
<keyword evidence="11" id="KW-0444">Lipid biosynthesis</keyword>
<dbReference type="InterPro" id="IPR010122">
    <property type="entry name" value="HMG_CoA_synthase_euk"/>
</dbReference>
<dbReference type="InParanoid" id="A0A6J2XA68"/>
<evidence type="ECO:0000256" key="7">
    <source>
        <dbReference type="ARBA" id="ARBA00049887"/>
    </source>
</evidence>
<dbReference type="RefSeq" id="XP_030748153.1">
    <property type="nucleotide sequence ID" value="XM_030892293.1"/>
</dbReference>
<feature type="domain" description="Hydroxymethylglutaryl-coenzyme A synthase C-terminal" evidence="13">
    <location>
        <begin position="178"/>
        <end position="451"/>
    </location>
</feature>
<dbReference type="EC" id="2.3.3.10" evidence="3 11"/>
<name>A0A6J2XA68_SITOR</name>
<evidence type="ECO:0000256" key="2">
    <source>
        <dbReference type="ARBA" id="ARBA00007061"/>
    </source>
</evidence>
<dbReference type="CDD" id="cd00827">
    <property type="entry name" value="init_cond_enzymes"/>
    <property type="match status" value="1"/>
</dbReference>
<evidence type="ECO:0000313" key="14">
    <source>
        <dbReference type="Proteomes" id="UP000504635"/>
    </source>
</evidence>
<evidence type="ECO:0000313" key="15">
    <source>
        <dbReference type="RefSeq" id="XP_030748153.1"/>
    </source>
</evidence>
<protein>
    <recommendedName>
        <fullName evidence="3 11">Hydroxymethylglutaryl-CoA synthase</fullName>
        <shortName evidence="11">HMG-CoA synthase</shortName>
        <ecNumber evidence="3 11">2.3.3.10</ecNumber>
    </recommendedName>
    <alternativeName>
        <fullName evidence="11">3-hydroxy-3-methylglutaryl coenzyme A synthase</fullName>
    </alternativeName>
</protein>
<dbReference type="AlphaFoldDB" id="A0A6J2XA68"/>
<dbReference type="UniPathway" id="UPA00058">
    <property type="reaction ID" value="UER00102"/>
</dbReference>
<dbReference type="OrthoDB" id="1269963at2759"/>
<feature type="binding site" evidence="10">
    <location>
        <position position="212"/>
    </location>
    <ligand>
        <name>CoA</name>
        <dbReference type="ChEBI" id="CHEBI:57287"/>
    </ligand>
</feature>
<evidence type="ECO:0000256" key="11">
    <source>
        <dbReference type="RuleBase" id="RU364071"/>
    </source>
</evidence>
<keyword evidence="11" id="KW-1207">Sterol metabolism</keyword>
<dbReference type="Gene3D" id="3.40.47.10">
    <property type="match status" value="1"/>
</dbReference>
<comment type="similarity">
    <text evidence="2 11">Belongs to the thiolase-like superfamily. HMG-CoA synthase family.</text>
</comment>
<evidence type="ECO:0000256" key="3">
    <source>
        <dbReference type="ARBA" id="ARBA00012978"/>
    </source>
</evidence>
<dbReference type="InterPro" id="IPR013746">
    <property type="entry name" value="HMG_CoA_synt_C_dom"/>
</dbReference>
<keyword evidence="11" id="KW-0753">Steroid metabolism</keyword>